<dbReference type="Pfam" id="PF00270">
    <property type="entry name" value="DEAD"/>
    <property type="match status" value="1"/>
</dbReference>
<dbReference type="InterPro" id="IPR001650">
    <property type="entry name" value="Helicase_C-like"/>
</dbReference>
<sequence length="602" mass="68616">MWAGISASFRTFYLARKAGFKALKPIQQEIFKFLAGERPSKPLYKRDFIASRIYANQLLVEAGFRPFYPTHNSISTSDKISAEYSADPAHITDGLNTNNIIDNATNEKAVKNLGIIGIPGTGKTVGVLIALSEIINGERTNNEIDVKSSRPKIYVGGDKRQESRFKRFMISRATRVSRNNTLLLPHTIILCPSRETCLSIYNQAQNFELQSLIIAGGYGYKRRSSSVGLISNIRGRMSKGFVFLGENADVIIGTPEMIVRLLFDKMQSYEVDLAALRCLVLFEAHILLDGKDLLKINQIFEMFRNYFTQMPRIYITSVTKTSAIVDFSQKNLQPIHWIIDQSKIGHKQSFISLSGQDRLSRLLQQNFIGKLIVFCNTVKSCQFVYNVLSEKGIKTYLLHGEKSYRERTKGLYSFTQIKNGVLVTTDVFARGYKLGKIDGFISFDFPSNIANYLSRLSVLCRSGGWASTFFAKKHTGLIRQIAEISDKDLMEFQNSGPIYPVAASKPKYTATIKTVNRHVTSPSKKLRLKKMYYKNKIMKNVLFLRSRKLLGKKQLMPRMPDQIIENFDSQEIISMQRSKDGFVQIFPKRRSNMYIRRRQTIL</sequence>
<reference evidence="7 8" key="3">
    <citation type="journal article" date="2016" name="Sci. Rep.">
        <title>Genome-wide diversity and gene expression profiling of Babesia microti isolates identify polymorphic genes that mediate host-pathogen interactions.</title>
        <authorList>
            <person name="Silva J.C."/>
            <person name="Cornillot E."/>
            <person name="McCracken C."/>
            <person name="Usmani-Brown S."/>
            <person name="Dwivedi A."/>
            <person name="Ifeonu O.O."/>
            <person name="Crabtree J."/>
            <person name="Gotia H.T."/>
            <person name="Virji A.Z."/>
            <person name="Reynes C."/>
            <person name="Colinge J."/>
            <person name="Kumar V."/>
            <person name="Lawres L."/>
            <person name="Pazzi J.E."/>
            <person name="Pablo J.V."/>
            <person name="Hung C."/>
            <person name="Brancato J."/>
            <person name="Kumari P."/>
            <person name="Orvis J."/>
            <person name="Tretina K."/>
            <person name="Chibucos M."/>
            <person name="Ott S."/>
            <person name="Sadzewicz L."/>
            <person name="Sengamalay N."/>
            <person name="Shetty A.C."/>
            <person name="Su Q."/>
            <person name="Tallon L."/>
            <person name="Fraser C.M."/>
            <person name="Frutos R."/>
            <person name="Molina D.M."/>
            <person name="Krause P.J."/>
            <person name="Ben Mamoun C."/>
        </authorList>
    </citation>
    <scope>NUCLEOTIDE SEQUENCE [LARGE SCALE GENOMIC DNA]</scope>
    <source>
        <strain evidence="7 8">RI</strain>
    </source>
</reference>
<dbReference type="PROSITE" id="PS51194">
    <property type="entry name" value="HELICASE_CTER"/>
    <property type="match status" value="1"/>
</dbReference>
<dbReference type="GO" id="GO:0005524">
    <property type="term" value="F:ATP binding"/>
    <property type="evidence" value="ECO:0007669"/>
    <property type="project" value="UniProtKB-KW"/>
</dbReference>
<dbReference type="OMA" id="YEERTEN"/>
<dbReference type="EMBL" id="LN871598">
    <property type="protein sequence ID" value="CTQ40937.1"/>
    <property type="molecule type" value="Genomic_DNA"/>
</dbReference>
<evidence type="ECO:0000256" key="5">
    <source>
        <dbReference type="ARBA" id="ARBA00022840"/>
    </source>
</evidence>
<dbReference type="KEGG" id="bmic:BMR1_03g01690"/>
<dbReference type="VEuPathDB" id="PiroplasmaDB:BMR1_03g01690"/>
<dbReference type="GO" id="GO:0016787">
    <property type="term" value="F:hydrolase activity"/>
    <property type="evidence" value="ECO:0007669"/>
    <property type="project" value="UniProtKB-KW"/>
</dbReference>
<dbReference type="InterPro" id="IPR027417">
    <property type="entry name" value="P-loop_NTPase"/>
</dbReference>
<name>A0A0K3AN48_BABMR</name>
<reference evidence="7 8" key="2">
    <citation type="journal article" date="2013" name="PLoS ONE">
        <title>Whole genome mapping and re-organization of the nuclear and mitochondrial genomes of Babesia microti isolates.</title>
        <authorList>
            <person name="Cornillot E."/>
            <person name="Dassouli A."/>
            <person name="Garg A."/>
            <person name="Pachikara N."/>
            <person name="Randazzo S."/>
            <person name="Depoix D."/>
            <person name="Carcy B."/>
            <person name="Delbecq S."/>
            <person name="Frutos R."/>
            <person name="Silva J.C."/>
            <person name="Sutton R."/>
            <person name="Krause P.J."/>
            <person name="Mamoun C.B."/>
        </authorList>
    </citation>
    <scope>NUCLEOTIDE SEQUENCE [LARGE SCALE GENOMIC DNA]</scope>
    <source>
        <strain evidence="7 8">RI</strain>
    </source>
</reference>
<dbReference type="SUPFAM" id="SSF52540">
    <property type="entry name" value="P-loop containing nucleoside triphosphate hydrolases"/>
    <property type="match status" value="1"/>
</dbReference>
<dbReference type="EC" id="3.6.4.13" evidence="1"/>
<evidence type="ECO:0000256" key="1">
    <source>
        <dbReference type="ARBA" id="ARBA00012552"/>
    </source>
</evidence>
<dbReference type="InterPro" id="IPR011545">
    <property type="entry name" value="DEAD/DEAH_box_helicase_dom"/>
</dbReference>
<dbReference type="SMART" id="SM00487">
    <property type="entry name" value="DEXDc"/>
    <property type="match status" value="1"/>
</dbReference>
<evidence type="ECO:0000256" key="3">
    <source>
        <dbReference type="ARBA" id="ARBA00022801"/>
    </source>
</evidence>
<evidence type="ECO:0000256" key="2">
    <source>
        <dbReference type="ARBA" id="ARBA00022741"/>
    </source>
</evidence>
<evidence type="ECO:0000259" key="6">
    <source>
        <dbReference type="PROSITE" id="PS51194"/>
    </source>
</evidence>
<protein>
    <recommendedName>
        <fullName evidence="1">RNA helicase</fullName>
        <ecNumber evidence="1">3.6.4.13</ecNumber>
    </recommendedName>
</protein>
<dbReference type="AlphaFoldDB" id="A0A0K3AN48"/>
<accession>A0A0K3AN48</accession>
<keyword evidence="8" id="KW-1185">Reference proteome</keyword>
<dbReference type="GeneID" id="24424973"/>
<dbReference type="InterPro" id="IPR014001">
    <property type="entry name" value="Helicase_ATP-bd"/>
</dbReference>
<keyword evidence="5" id="KW-0067">ATP-binding</keyword>
<feature type="domain" description="Helicase C-terminal" evidence="6">
    <location>
        <begin position="354"/>
        <end position="507"/>
    </location>
</feature>
<organism evidence="7 8">
    <name type="scientific">Babesia microti (strain RI)</name>
    <dbReference type="NCBI Taxonomy" id="1133968"/>
    <lineage>
        <taxon>Eukaryota</taxon>
        <taxon>Sar</taxon>
        <taxon>Alveolata</taxon>
        <taxon>Apicomplexa</taxon>
        <taxon>Aconoidasida</taxon>
        <taxon>Piroplasmida</taxon>
        <taxon>Babesiidae</taxon>
        <taxon>Babesia</taxon>
    </lineage>
</organism>
<dbReference type="OrthoDB" id="10256233at2759"/>
<keyword evidence="3 7" id="KW-0378">Hydrolase</keyword>
<dbReference type="Proteomes" id="UP000002899">
    <property type="component" value="Chromosome III"/>
</dbReference>
<gene>
    <name evidence="7" type="ORF">BMR1_03g01690</name>
</gene>
<dbReference type="GO" id="GO:0003676">
    <property type="term" value="F:nucleic acid binding"/>
    <property type="evidence" value="ECO:0007669"/>
    <property type="project" value="InterPro"/>
</dbReference>
<dbReference type="CDD" id="cd18787">
    <property type="entry name" value="SF2_C_DEAD"/>
    <property type="match status" value="1"/>
</dbReference>
<reference evidence="7 8" key="1">
    <citation type="journal article" date="2012" name="Nucleic Acids Res.">
        <title>Sequencing of the smallest Apicomplexan genome from the human pathogen Babesia microti.</title>
        <authorList>
            <person name="Cornillot E."/>
            <person name="Hadj-Kaddour K."/>
            <person name="Dassouli A."/>
            <person name="Noel B."/>
            <person name="Ranwez V."/>
            <person name="Vacherie B."/>
            <person name="Augagneur Y."/>
            <person name="Bres V."/>
            <person name="Duclos A."/>
            <person name="Randazzo S."/>
            <person name="Carcy B."/>
            <person name="Debierre-Grockiego F."/>
            <person name="Delbecq S."/>
            <person name="Moubri-Menage K."/>
            <person name="Shams-Eldin H."/>
            <person name="Usmani-Brown S."/>
            <person name="Bringaud F."/>
            <person name="Wincker P."/>
            <person name="Vivares C.P."/>
            <person name="Schwarz R.T."/>
            <person name="Schetters T.P."/>
            <person name="Krause P.J."/>
            <person name="Gorenflot A."/>
            <person name="Berry V."/>
            <person name="Barbe V."/>
            <person name="Ben Mamoun C."/>
        </authorList>
    </citation>
    <scope>NUCLEOTIDE SEQUENCE [LARGE SCALE GENOMIC DNA]</scope>
    <source>
        <strain evidence="7 8">RI</strain>
    </source>
</reference>
<evidence type="ECO:0000313" key="8">
    <source>
        <dbReference type="Proteomes" id="UP000002899"/>
    </source>
</evidence>
<proteinExistence type="predicted"/>
<dbReference type="Pfam" id="PF00271">
    <property type="entry name" value="Helicase_C"/>
    <property type="match status" value="1"/>
</dbReference>
<keyword evidence="4 7" id="KW-0347">Helicase</keyword>
<dbReference type="RefSeq" id="XP_012648948.1">
    <property type="nucleotide sequence ID" value="XM_012793494.1"/>
</dbReference>
<keyword evidence="2" id="KW-0547">Nucleotide-binding</keyword>
<dbReference type="Gene3D" id="3.40.50.300">
    <property type="entry name" value="P-loop containing nucleotide triphosphate hydrolases"/>
    <property type="match status" value="2"/>
</dbReference>
<dbReference type="GO" id="GO:0003724">
    <property type="term" value="F:RNA helicase activity"/>
    <property type="evidence" value="ECO:0007669"/>
    <property type="project" value="UniProtKB-EC"/>
</dbReference>
<evidence type="ECO:0000256" key="4">
    <source>
        <dbReference type="ARBA" id="ARBA00022806"/>
    </source>
</evidence>
<dbReference type="PANTHER" id="PTHR47958">
    <property type="entry name" value="ATP-DEPENDENT RNA HELICASE DBP3"/>
    <property type="match status" value="1"/>
</dbReference>
<evidence type="ECO:0000313" key="7">
    <source>
        <dbReference type="EMBL" id="CTQ40937.1"/>
    </source>
</evidence>